<dbReference type="EMBL" id="LSFL01000035">
    <property type="protein sequence ID" value="OBY63557.1"/>
    <property type="molecule type" value="Genomic_DNA"/>
</dbReference>
<dbReference type="KEGG" id="prn:BW723_03520"/>
<dbReference type="InterPro" id="IPR018652">
    <property type="entry name" value="DUF2082_NA-bd_Znr"/>
</dbReference>
<keyword evidence="2" id="KW-1185">Reference proteome</keyword>
<organism evidence="1 2">
    <name type="scientific">Polaribacter reichenbachii</name>
    <dbReference type="NCBI Taxonomy" id="996801"/>
    <lineage>
        <taxon>Bacteria</taxon>
        <taxon>Pseudomonadati</taxon>
        <taxon>Bacteroidota</taxon>
        <taxon>Flavobacteriia</taxon>
        <taxon>Flavobacteriales</taxon>
        <taxon>Flavobacteriaceae</taxon>
    </lineage>
</organism>
<dbReference type="OrthoDB" id="6293663at2"/>
<dbReference type="AlphaFoldDB" id="A0A1B8TVC3"/>
<accession>A0A1B8TVC3</accession>
<protein>
    <submittedName>
        <fullName evidence="1">GTP-binding protein</fullName>
    </submittedName>
</protein>
<sequence length="71" mass="8176">MSDKIRNYTCPKCNSKTYKLGQMRATGGTLSKIFDIQNQKFTSVTCERCTYTEFYKTKTSAISNVFDFFTS</sequence>
<evidence type="ECO:0000313" key="1">
    <source>
        <dbReference type="EMBL" id="OBY63557.1"/>
    </source>
</evidence>
<dbReference type="RefSeq" id="WP_068362205.1">
    <property type="nucleotide sequence ID" value="NZ_CP019337.1"/>
</dbReference>
<dbReference type="STRING" id="996801.BW723_03520"/>
<name>A0A1B8TVC3_9FLAO</name>
<dbReference type="Pfam" id="PF09855">
    <property type="entry name" value="Zn_ribbon_13"/>
    <property type="match status" value="1"/>
</dbReference>
<evidence type="ECO:0000313" key="2">
    <source>
        <dbReference type="Proteomes" id="UP000092612"/>
    </source>
</evidence>
<dbReference type="Proteomes" id="UP000092612">
    <property type="component" value="Unassembled WGS sequence"/>
</dbReference>
<reference evidence="2" key="1">
    <citation type="submission" date="2016-02" db="EMBL/GenBank/DDBJ databases">
        <title>Paenibacillus sp. LPB0068, isolated from Crassostrea gigas.</title>
        <authorList>
            <person name="Shin S.-K."/>
            <person name="Yi H."/>
        </authorList>
    </citation>
    <scope>NUCLEOTIDE SEQUENCE [LARGE SCALE GENOMIC DNA]</scope>
    <source>
        <strain evidence="2">KCTC 23969</strain>
    </source>
</reference>
<gene>
    <name evidence="1" type="ORF">LPB301_12180</name>
</gene>
<comment type="caution">
    <text evidence="1">The sequence shown here is derived from an EMBL/GenBank/DDBJ whole genome shotgun (WGS) entry which is preliminary data.</text>
</comment>
<proteinExistence type="predicted"/>